<evidence type="ECO:0000313" key="6">
    <source>
        <dbReference type="EMBL" id="OLP44360.1"/>
    </source>
</evidence>
<dbReference type="GO" id="GO:0003700">
    <property type="term" value="F:DNA-binding transcription factor activity"/>
    <property type="evidence" value="ECO:0007669"/>
    <property type="project" value="InterPro"/>
</dbReference>
<evidence type="ECO:0000256" key="4">
    <source>
        <dbReference type="ARBA" id="ARBA00023163"/>
    </source>
</evidence>
<dbReference type="Gene3D" id="1.10.10.60">
    <property type="entry name" value="Homeodomain-like"/>
    <property type="match status" value="1"/>
</dbReference>
<proteinExistence type="predicted"/>
<dbReference type="Pfam" id="PF12833">
    <property type="entry name" value="HTH_18"/>
    <property type="match status" value="1"/>
</dbReference>
<dbReference type="AlphaFoldDB" id="A0A1Q8ZQY3"/>
<dbReference type="GO" id="GO:0043565">
    <property type="term" value="F:sequence-specific DNA binding"/>
    <property type="evidence" value="ECO:0007669"/>
    <property type="project" value="InterPro"/>
</dbReference>
<dbReference type="OrthoDB" id="110167at2"/>
<dbReference type="InterPro" id="IPR020449">
    <property type="entry name" value="Tscrpt_reg_AraC-type_HTH"/>
</dbReference>
<dbReference type="InterPro" id="IPR037923">
    <property type="entry name" value="HTH-like"/>
</dbReference>
<dbReference type="InterPro" id="IPR003313">
    <property type="entry name" value="AraC-bd"/>
</dbReference>
<dbReference type="Proteomes" id="UP000186894">
    <property type="component" value="Unassembled WGS sequence"/>
</dbReference>
<keyword evidence="4" id="KW-0804">Transcription</keyword>
<gene>
    <name evidence="6" type="ORF">BJF95_07415</name>
</gene>
<keyword evidence="1" id="KW-0805">Transcription regulation</keyword>
<dbReference type="PANTHER" id="PTHR46796:SF2">
    <property type="entry name" value="TRANSCRIPTIONAL REGULATORY PROTEIN"/>
    <property type="match status" value="1"/>
</dbReference>
<comment type="caution">
    <text evidence="6">The sequence shown here is derived from an EMBL/GenBank/DDBJ whole genome shotgun (WGS) entry which is preliminary data.</text>
</comment>
<feature type="domain" description="HTH araC/xylS-type" evidence="5">
    <location>
        <begin position="169"/>
        <end position="265"/>
    </location>
</feature>
<dbReference type="PRINTS" id="PR00032">
    <property type="entry name" value="HTHARAC"/>
</dbReference>
<dbReference type="InterPro" id="IPR050204">
    <property type="entry name" value="AraC_XylS_family_regulators"/>
</dbReference>
<dbReference type="RefSeq" id="WP_075639869.1">
    <property type="nucleotide sequence ID" value="NZ_MKIM01000027.1"/>
</dbReference>
<dbReference type="PANTHER" id="PTHR46796">
    <property type="entry name" value="HTH-TYPE TRANSCRIPTIONAL ACTIVATOR RHAS-RELATED"/>
    <property type="match status" value="1"/>
</dbReference>
<evidence type="ECO:0000256" key="3">
    <source>
        <dbReference type="ARBA" id="ARBA00023159"/>
    </source>
</evidence>
<protein>
    <recommendedName>
        <fullName evidence="5">HTH araC/xylS-type domain-containing protein</fullName>
    </recommendedName>
</protein>
<keyword evidence="2" id="KW-0238">DNA-binding</keyword>
<dbReference type="EMBL" id="MKIM01000027">
    <property type="protein sequence ID" value="OLP44360.1"/>
    <property type="molecule type" value="Genomic_DNA"/>
</dbReference>
<keyword evidence="3" id="KW-0010">Activator</keyword>
<reference evidence="6 7" key="1">
    <citation type="submission" date="2016-09" db="EMBL/GenBank/DDBJ databases">
        <title>Rhizobium oryziradicis sp. nov., isolated from the root of rice.</title>
        <authorList>
            <person name="Zhao J."/>
            <person name="Zhang X."/>
        </authorList>
    </citation>
    <scope>NUCLEOTIDE SEQUENCE [LARGE SCALE GENOMIC DNA]</scope>
    <source>
        <strain evidence="6 7">N19</strain>
    </source>
</reference>
<dbReference type="InterPro" id="IPR018060">
    <property type="entry name" value="HTH_AraC"/>
</dbReference>
<dbReference type="InterPro" id="IPR009057">
    <property type="entry name" value="Homeodomain-like_sf"/>
</dbReference>
<organism evidence="6 7">
    <name type="scientific">Rhizobium oryziradicis</name>
    <dbReference type="NCBI Taxonomy" id="1867956"/>
    <lineage>
        <taxon>Bacteria</taxon>
        <taxon>Pseudomonadati</taxon>
        <taxon>Pseudomonadota</taxon>
        <taxon>Alphaproteobacteria</taxon>
        <taxon>Hyphomicrobiales</taxon>
        <taxon>Rhizobiaceae</taxon>
        <taxon>Rhizobium/Agrobacterium group</taxon>
        <taxon>Rhizobium</taxon>
    </lineage>
</organism>
<evidence type="ECO:0000256" key="2">
    <source>
        <dbReference type="ARBA" id="ARBA00023125"/>
    </source>
</evidence>
<dbReference type="STRING" id="1867956.BJF95_07415"/>
<evidence type="ECO:0000313" key="7">
    <source>
        <dbReference type="Proteomes" id="UP000186894"/>
    </source>
</evidence>
<evidence type="ECO:0000259" key="5">
    <source>
        <dbReference type="PROSITE" id="PS01124"/>
    </source>
</evidence>
<keyword evidence="7" id="KW-1185">Reference proteome</keyword>
<dbReference type="SMART" id="SM00342">
    <property type="entry name" value="HTH_ARAC"/>
    <property type="match status" value="1"/>
</dbReference>
<dbReference type="PROSITE" id="PS01124">
    <property type="entry name" value="HTH_ARAC_FAMILY_2"/>
    <property type="match status" value="1"/>
</dbReference>
<sequence>MGQERDFQSLPTVDPLVRAVTASSAHVFPLHSHDEFGIGVMLSGSQISASGRGQVASEPGDIITVNPGEVHDGAPVGRSNRGWRMLYIEPTLISSVQQEMGIVGQVEFEQPVFTNHVRAQQFHATFQAATEGVYPTSLLALEEAMLELLTPLISAKGKHSSEKYDVAMARVHQMICDNIMHNPSLTELAKVANASPFQTLRAFRTFTGLTPHAFILQERANRARRLITSGDSLADVAAACGYADQSHMTREFKRRYGMTPATFRV</sequence>
<dbReference type="Pfam" id="PF02311">
    <property type="entry name" value="AraC_binding"/>
    <property type="match status" value="1"/>
</dbReference>
<dbReference type="SUPFAM" id="SSF46689">
    <property type="entry name" value="Homeodomain-like"/>
    <property type="match status" value="2"/>
</dbReference>
<name>A0A1Q8ZQY3_9HYPH</name>
<evidence type="ECO:0000256" key="1">
    <source>
        <dbReference type="ARBA" id="ARBA00023015"/>
    </source>
</evidence>
<dbReference type="SUPFAM" id="SSF51215">
    <property type="entry name" value="Regulatory protein AraC"/>
    <property type="match status" value="1"/>
</dbReference>
<accession>A0A1Q8ZQY3</accession>